<keyword evidence="5" id="KW-1185">Reference proteome</keyword>
<keyword evidence="1 2" id="KW-0597">Phosphoprotein</keyword>
<dbReference type="Pfam" id="PF00072">
    <property type="entry name" value="Response_reg"/>
    <property type="match status" value="1"/>
</dbReference>
<reference evidence="4 5" key="1">
    <citation type="submission" date="2019-02" db="EMBL/GenBank/DDBJ databases">
        <title>Deep-cultivation of Planctomycetes and their phenomic and genomic characterization uncovers novel biology.</title>
        <authorList>
            <person name="Wiegand S."/>
            <person name="Jogler M."/>
            <person name="Boedeker C."/>
            <person name="Pinto D."/>
            <person name="Vollmers J."/>
            <person name="Rivas-Marin E."/>
            <person name="Kohn T."/>
            <person name="Peeters S.H."/>
            <person name="Heuer A."/>
            <person name="Rast P."/>
            <person name="Oberbeckmann S."/>
            <person name="Bunk B."/>
            <person name="Jeske O."/>
            <person name="Meyerdierks A."/>
            <person name="Storesund J.E."/>
            <person name="Kallscheuer N."/>
            <person name="Luecker S."/>
            <person name="Lage O.M."/>
            <person name="Pohl T."/>
            <person name="Merkel B.J."/>
            <person name="Hornburger P."/>
            <person name="Mueller R.-W."/>
            <person name="Bruemmer F."/>
            <person name="Labrenz M."/>
            <person name="Spormann A.M."/>
            <person name="Op Den Camp H."/>
            <person name="Overmann J."/>
            <person name="Amann R."/>
            <person name="Jetten M.S.M."/>
            <person name="Mascher T."/>
            <person name="Medema M.H."/>
            <person name="Devos D.P."/>
            <person name="Kaster A.-K."/>
            <person name="Ovreas L."/>
            <person name="Rohde M."/>
            <person name="Galperin M.Y."/>
            <person name="Jogler C."/>
        </authorList>
    </citation>
    <scope>NUCLEOTIDE SEQUENCE [LARGE SCALE GENOMIC DNA]</scope>
    <source>
        <strain evidence="4 5">KOR34</strain>
    </source>
</reference>
<dbReference type="PROSITE" id="PS50110">
    <property type="entry name" value="RESPONSE_REGULATORY"/>
    <property type="match status" value="1"/>
</dbReference>
<dbReference type="RefSeq" id="WP_146564366.1">
    <property type="nucleotide sequence ID" value="NZ_SIHJ01000001.1"/>
</dbReference>
<dbReference type="SMART" id="SM00448">
    <property type="entry name" value="REC"/>
    <property type="match status" value="1"/>
</dbReference>
<dbReference type="CDD" id="cd00156">
    <property type="entry name" value="REC"/>
    <property type="match status" value="1"/>
</dbReference>
<accession>A0A5C5VH59</accession>
<protein>
    <submittedName>
        <fullName evidence="4">Putative transcriptional regulatory protein YedW</fullName>
    </submittedName>
</protein>
<dbReference type="PANTHER" id="PTHR44591:SF3">
    <property type="entry name" value="RESPONSE REGULATORY DOMAIN-CONTAINING PROTEIN"/>
    <property type="match status" value="1"/>
</dbReference>
<comment type="caution">
    <text evidence="4">The sequence shown here is derived from an EMBL/GenBank/DDBJ whole genome shotgun (WGS) entry which is preliminary data.</text>
</comment>
<dbReference type="InterPro" id="IPR001789">
    <property type="entry name" value="Sig_transdc_resp-reg_receiver"/>
</dbReference>
<dbReference type="Gene3D" id="3.40.50.2300">
    <property type="match status" value="1"/>
</dbReference>
<dbReference type="InterPro" id="IPR011006">
    <property type="entry name" value="CheY-like_superfamily"/>
</dbReference>
<dbReference type="Proteomes" id="UP000316714">
    <property type="component" value="Unassembled WGS sequence"/>
</dbReference>
<gene>
    <name evidence="4" type="primary">yedW</name>
    <name evidence="4" type="ORF">KOR34_19480</name>
</gene>
<dbReference type="AlphaFoldDB" id="A0A5C5VH59"/>
<evidence type="ECO:0000256" key="2">
    <source>
        <dbReference type="PROSITE-ProRule" id="PRU00169"/>
    </source>
</evidence>
<evidence type="ECO:0000256" key="1">
    <source>
        <dbReference type="ARBA" id="ARBA00022553"/>
    </source>
</evidence>
<dbReference type="InterPro" id="IPR050595">
    <property type="entry name" value="Bact_response_regulator"/>
</dbReference>
<evidence type="ECO:0000313" key="4">
    <source>
        <dbReference type="EMBL" id="TWT37002.1"/>
    </source>
</evidence>
<dbReference type="PANTHER" id="PTHR44591">
    <property type="entry name" value="STRESS RESPONSE REGULATOR PROTEIN 1"/>
    <property type="match status" value="1"/>
</dbReference>
<dbReference type="EMBL" id="SIHJ01000001">
    <property type="protein sequence ID" value="TWT37002.1"/>
    <property type="molecule type" value="Genomic_DNA"/>
</dbReference>
<sequence length="169" mass="18875">MLRTPEATDRESDVMDALFGILGVEDEGALTEDAPATEAPLSDAPWVLSIEDDDHVALALKLRLDEVGVELVRVAAGADGYRRAFLDAPRAILLDYELPQGNGDYVLRRLKETPATRDIPVICLTGRREGSIERQMRGLGADEFLTKPFNWRRLWECLRPRLEQCAAID</sequence>
<dbReference type="GO" id="GO:0000160">
    <property type="term" value="P:phosphorelay signal transduction system"/>
    <property type="evidence" value="ECO:0007669"/>
    <property type="project" value="InterPro"/>
</dbReference>
<proteinExistence type="predicted"/>
<organism evidence="4 5">
    <name type="scientific">Posidoniimonas corsicana</name>
    <dbReference type="NCBI Taxonomy" id="1938618"/>
    <lineage>
        <taxon>Bacteria</taxon>
        <taxon>Pseudomonadati</taxon>
        <taxon>Planctomycetota</taxon>
        <taxon>Planctomycetia</taxon>
        <taxon>Pirellulales</taxon>
        <taxon>Lacipirellulaceae</taxon>
        <taxon>Posidoniimonas</taxon>
    </lineage>
</organism>
<evidence type="ECO:0000259" key="3">
    <source>
        <dbReference type="PROSITE" id="PS50110"/>
    </source>
</evidence>
<dbReference type="SUPFAM" id="SSF52172">
    <property type="entry name" value="CheY-like"/>
    <property type="match status" value="1"/>
</dbReference>
<name>A0A5C5VH59_9BACT</name>
<feature type="domain" description="Response regulatory" evidence="3">
    <location>
        <begin position="46"/>
        <end position="162"/>
    </location>
</feature>
<evidence type="ECO:0000313" key="5">
    <source>
        <dbReference type="Proteomes" id="UP000316714"/>
    </source>
</evidence>
<dbReference type="OrthoDB" id="286140at2"/>
<feature type="modified residue" description="4-aspartylphosphate" evidence="2">
    <location>
        <position position="95"/>
    </location>
</feature>